<keyword evidence="1" id="KW-0812">Transmembrane</keyword>
<dbReference type="RefSeq" id="WP_200611109.1">
    <property type="nucleotide sequence ID" value="NZ_JAEHHL010000008.1"/>
</dbReference>
<dbReference type="EMBL" id="JAEHHL010000008">
    <property type="protein sequence ID" value="MBK0400383.1"/>
    <property type="molecule type" value="Genomic_DNA"/>
</dbReference>
<feature type="transmembrane region" description="Helical" evidence="1">
    <location>
        <begin position="224"/>
        <end position="242"/>
    </location>
</feature>
<protein>
    <submittedName>
        <fullName evidence="2">Uncharacterized protein</fullName>
    </submittedName>
</protein>
<feature type="transmembrane region" description="Helical" evidence="1">
    <location>
        <begin position="195"/>
        <end position="218"/>
    </location>
</feature>
<accession>A0A8J7M9W1</accession>
<feature type="transmembrane region" description="Helical" evidence="1">
    <location>
        <begin position="133"/>
        <end position="157"/>
    </location>
</feature>
<sequence>MGAVDMSSWSGSTDRALAWLSARRARLNRIALAVALAIFVGGLVLSLRSSPDILEQARLMPLLGLVLLTLPMGLAINALDFQVMARMCGARVGFWPALMISVYSRAANMLPIPGSMAVRMGVLKTHGVTFRRGGGLIVLFTLIFGGVGFCYSASWLAVQAPPALAAGFGALGVALLGTSAALAHRAQLPWRMVGAVTLFRLGLVAVDALSLMIALGAVGVDVDYRQTAILVVAGFLSGAVPAGIGVREAVVAILAPIAGIDPAAGFLAASASRVTAMAFLAVCTGVPYAVLSRNGKNGWRL</sequence>
<evidence type="ECO:0000256" key="1">
    <source>
        <dbReference type="SAM" id="Phobius"/>
    </source>
</evidence>
<keyword evidence="3" id="KW-1185">Reference proteome</keyword>
<keyword evidence="1" id="KW-1133">Transmembrane helix</keyword>
<reference evidence="2" key="1">
    <citation type="submission" date="2020-12" db="EMBL/GenBank/DDBJ databases">
        <title>Bacterial taxonomy.</title>
        <authorList>
            <person name="Pan X."/>
        </authorList>
    </citation>
    <scope>NUCLEOTIDE SEQUENCE</scope>
    <source>
        <strain evidence="2">M0105</strain>
    </source>
</reference>
<keyword evidence="1" id="KW-0472">Membrane</keyword>
<feature type="transmembrane region" description="Helical" evidence="1">
    <location>
        <begin position="94"/>
        <end position="112"/>
    </location>
</feature>
<feature type="transmembrane region" description="Helical" evidence="1">
    <location>
        <begin position="163"/>
        <end position="183"/>
    </location>
</feature>
<feature type="transmembrane region" description="Helical" evidence="1">
    <location>
        <begin position="274"/>
        <end position="291"/>
    </location>
</feature>
<feature type="transmembrane region" description="Helical" evidence="1">
    <location>
        <begin position="30"/>
        <end position="47"/>
    </location>
</feature>
<evidence type="ECO:0000313" key="2">
    <source>
        <dbReference type="EMBL" id="MBK0400383.1"/>
    </source>
</evidence>
<gene>
    <name evidence="2" type="ORF">H0I76_14375</name>
</gene>
<comment type="caution">
    <text evidence="2">The sequence shown here is derived from an EMBL/GenBank/DDBJ whole genome shotgun (WGS) entry which is preliminary data.</text>
</comment>
<evidence type="ECO:0000313" key="3">
    <source>
        <dbReference type="Proteomes" id="UP000655420"/>
    </source>
</evidence>
<dbReference type="AlphaFoldDB" id="A0A8J7M9W1"/>
<organism evidence="2 3">
    <name type="scientific">Thermohalobaculum xanthum</name>
    <dbReference type="NCBI Taxonomy" id="2753746"/>
    <lineage>
        <taxon>Bacteria</taxon>
        <taxon>Pseudomonadati</taxon>
        <taxon>Pseudomonadota</taxon>
        <taxon>Alphaproteobacteria</taxon>
        <taxon>Rhodobacterales</taxon>
        <taxon>Paracoccaceae</taxon>
        <taxon>Thermohalobaculum</taxon>
    </lineage>
</organism>
<name>A0A8J7M9W1_9RHOB</name>
<dbReference type="Proteomes" id="UP000655420">
    <property type="component" value="Unassembled WGS sequence"/>
</dbReference>
<feature type="transmembrane region" description="Helical" evidence="1">
    <location>
        <begin position="59"/>
        <end position="79"/>
    </location>
</feature>
<proteinExistence type="predicted"/>